<dbReference type="PROSITE" id="PS51204">
    <property type="entry name" value="HSA"/>
    <property type="match status" value="1"/>
</dbReference>
<dbReference type="SMART" id="SM00573">
    <property type="entry name" value="HSA"/>
    <property type="match status" value="1"/>
</dbReference>
<feature type="compositionally biased region" description="Basic residues" evidence="10">
    <location>
        <begin position="1477"/>
        <end position="1489"/>
    </location>
</feature>
<feature type="compositionally biased region" description="Polar residues" evidence="10">
    <location>
        <begin position="151"/>
        <end position="167"/>
    </location>
</feature>
<dbReference type="Pfam" id="PF00176">
    <property type="entry name" value="SNF2-rel_dom"/>
    <property type="match status" value="1"/>
</dbReference>
<dbReference type="CDD" id="cd18003">
    <property type="entry name" value="DEXQc_SRCAP"/>
    <property type="match status" value="1"/>
</dbReference>
<gene>
    <name evidence="14" type="ORF">DH2020_016735</name>
</gene>
<dbReference type="Pfam" id="PF00271">
    <property type="entry name" value="Helicase_C"/>
    <property type="match status" value="1"/>
</dbReference>
<sequence>MASKGPRSKLDHESRAKRQKALEAPKEPRRPKTHWDHVLEEMVWLSKDFESERKWKLAQARKVAIRASKGMLDQATRGEKRVKEEEHKLRKVALSISKDVKKFWTKIEKLVLYKHQLELDEKKKKALDKQLEFLLGQTERYSSMLAENLVNPPTLSKSSNMCTTQEEPSSHQKGGDETDQKASESGSQLNLPAADEDYDLQSGDDSEDDERTIEEDEALITKEEREEELAALQSEIDLPLEEILKRYAAQEVKREKSPSKDDDIPGAANLKDYNGKEDIGLATEIEKDSLPPKPGRRCVDSNGVSSVSENHCSEVEKYKKRNSLKKLLESEKKQILHEFNDEQEDDDFVLSAGEEKECDMDDETTLLEEEELANAESNNTMDEIALLQKESEVPIEELLARYKKGCDSDEDVEDDLQSLSASDSEEYLDSAERGNSELKQPEDEYDEFQLDACPHLEKVETECVQKSGENTQSEDIIADAAAAARSAQPTGNTFSTTKVRTKFPFLLKYPLREYQHIGLDWLVTMYEKRLNGILADEMGLGKTIMTIALLAHLACEKGIWGPHLIVVPTSVMLNWETEFLKWCPAFKILTYFGSAKERRIKRQGWLKPNSFHVCITTYRLVIQDSKVFKRKKWKYLILDEAHLIKNWKSQRWQTLLNFNSKRRILLTGTPLQNDLMELWSLMHFLMPHIFQSHQEFKDWFSNPISGMVEGQEKVNKEVVDRLHNVLRPFILRRLKRDVEKQLPMKLEHVIYCRLSRRQRNLYEDFIASSETQATLASSNFFGMISVIMQLRKVCNHPDLFEGRPIVSSFDMSGMDMQLSSSVCSMLAPEPFSTVDLSGFGFVFTHLDFSMTSWESEETQAIATPSSLIEQRVNLVNLEENWLELKHKKKMHSTNIFEEIQKAILDERLREAKERAAAVAWWNSLRCKKKPMYATGLRELVSVKHPVHDIHFQKHNPLSYQCSSKLADIVLSPVERFRKMVDQVESFMFAIPAARAPPPVCWCSKGGSPVFIHQTFKDLWSQVFFPLLTPFRSAIVRRQVYFPDRRLIQFDCGKLQELAVLLRRLKSEGHRALIFTQMTKMLDILEAFINLYGYTYMRLDGSTPPEERQTLMQRFNTNPKIFLFILSTRSGGVGINLVGADTVIFYDSDWNPAMDQQAQDRCHRIGQTREVHIYRLISESTIEENILKKANQKRALDDLVIQSGSYNTEFFKKLDPMELFSGHRTVAQKVIQTEKPSNNTGDITLSSLDLEAALKNAEDEADYMALKKVEEEEAVDNQEFTEEAVGKLEDDELANEEEMKPDGPAEHSALNAKSDEGNVVSGSHPVEEGALTFHSKEDDVDMLADVKEMAAAAAAAGQAILSFENQLLESHTQIEETEWELEHIEKLKDDMEAEIDDDEEPLVYERYYILDDYVFVPSLYALCNPGWDADFATEVYKQQVEALAQHQLMEDLEREAQEKEALENGNSDSPRNDISVARKPKLKKKTKKTKFKSLKKGALVSKSISVKEESSIEQMSIDDDLIYDEITSSDALSPCSTQEKKRKPASDDDEPRSRKKSKKLKASELGHMLLYPKLSGKHQNEFKDLRICDNGVVDLESKHISRSKARGKLSISIMPLKRVFTIKPEKSKKKGSIWSKDIFPSPDLWSPTEDAVLCAVVHEYGPNWNLASEILFGATEARLRRTRRGTAEARPANIACLDLVRRNALSLGMPLTTMATGSYRRAFNNSGYRDNIQVLLGITSELPDHEPLLQKHFLAVLSAAWRDLSRSSHRNNVCSSQNGFYPSQNLSGSRINHQNFLGKLPEKLEFTNLHQCGKLVAAALDAGDCSRQTYDTISISNQEEEPLVTKERLDVTLELRGERDEASPLPSVVNLSILGPDPPLSLKIYAGENRHFKSARGLVESQLRTASDDTRCWNPQLQNLGKHKLPISDLGKLSKSKSKKTNKGHTDSQCLTASEIFQHTAVMPTDPSMGFDELSSCFSEAGILESNWLLDMDGEVDCLGTLGFAPFDFGADLTSDLDDLSILPEFTDIGRGFQSMKVSTTQGWGNDLLCYRGIIEQKEWPLLMWMDDVQFELSRWFTIDGDDCCCER</sequence>
<evidence type="ECO:0000259" key="13">
    <source>
        <dbReference type="PROSITE" id="PS51204"/>
    </source>
</evidence>
<dbReference type="Gene3D" id="3.40.50.300">
    <property type="entry name" value="P-loop containing nucleotide triphosphate hydrolases"/>
    <property type="match status" value="1"/>
</dbReference>
<evidence type="ECO:0000256" key="3">
    <source>
        <dbReference type="ARBA" id="ARBA00022741"/>
    </source>
</evidence>
<feature type="region of interest" description="Disordered" evidence="10">
    <location>
        <begin position="1454"/>
        <end position="1489"/>
    </location>
</feature>
<reference evidence="14 15" key="1">
    <citation type="journal article" date="2021" name="Comput. Struct. Biotechnol. J.">
        <title>De novo genome assembly of the potent medicinal plant Rehmannia glutinosa using nanopore technology.</title>
        <authorList>
            <person name="Ma L."/>
            <person name="Dong C."/>
            <person name="Song C."/>
            <person name="Wang X."/>
            <person name="Zheng X."/>
            <person name="Niu Y."/>
            <person name="Chen S."/>
            <person name="Feng W."/>
        </authorList>
    </citation>
    <scope>NUCLEOTIDE SEQUENCE [LARGE SCALE GENOMIC DNA]</scope>
    <source>
        <strain evidence="14">DH-2019</strain>
    </source>
</reference>
<accession>A0ABR0WPU6</accession>
<dbReference type="Gene3D" id="3.40.50.10810">
    <property type="entry name" value="Tandem AAA-ATPase domain"/>
    <property type="match status" value="1"/>
</dbReference>
<comment type="similarity">
    <text evidence="2">Belongs to the SNF2/RAD54 helicase family. SWR1 subfamily.</text>
</comment>
<dbReference type="PANTHER" id="PTHR45685">
    <property type="entry name" value="HELICASE SRCAP-RELATED"/>
    <property type="match status" value="1"/>
</dbReference>
<evidence type="ECO:0000259" key="12">
    <source>
        <dbReference type="PROSITE" id="PS51194"/>
    </source>
</evidence>
<feature type="compositionally biased region" description="Basic and acidic residues" evidence="10">
    <location>
        <begin position="168"/>
        <end position="182"/>
    </location>
</feature>
<keyword evidence="3" id="KW-0547">Nucleotide-binding</keyword>
<evidence type="ECO:0000313" key="14">
    <source>
        <dbReference type="EMBL" id="KAK6149210.1"/>
    </source>
</evidence>
<keyword evidence="4" id="KW-0378">Hydrolase</keyword>
<feature type="compositionally biased region" description="Basic and acidic residues" evidence="10">
    <location>
        <begin position="251"/>
        <end position="263"/>
    </location>
</feature>
<evidence type="ECO:0000256" key="9">
    <source>
        <dbReference type="ARBA" id="ARBA00023242"/>
    </source>
</evidence>
<evidence type="ECO:0000256" key="6">
    <source>
        <dbReference type="ARBA" id="ARBA00022840"/>
    </source>
</evidence>
<dbReference type="InterPro" id="IPR049730">
    <property type="entry name" value="SNF2/RAD54-like_C"/>
</dbReference>
<evidence type="ECO:0000256" key="8">
    <source>
        <dbReference type="ARBA" id="ARBA00023125"/>
    </source>
</evidence>
<dbReference type="PROSITE" id="PS51194">
    <property type="entry name" value="HELICASE_CTER"/>
    <property type="match status" value="1"/>
</dbReference>
<dbReference type="SMART" id="SM00487">
    <property type="entry name" value="DEXDc"/>
    <property type="match status" value="1"/>
</dbReference>
<dbReference type="Pfam" id="PF07529">
    <property type="entry name" value="HSA"/>
    <property type="match status" value="1"/>
</dbReference>
<evidence type="ECO:0000256" key="1">
    <source>
        <dbReference type="ARBA" id="ARBA00004123"/>
    </source>
</evidence>
<feature type="compositionally biased region" description="Basic and acidic residues" evidence="10">
    <location>
        <begin position="8"/>
        <end position="33"/>
    </location>
</feature>
<proteinExistence type="inferred from homology"/>
<dbReference type="SMART" id="SM00490">
    <property type="entry name" value="HELICc"/>
    <property type="match status" value="1"/>
</dbReference>
<dbReference type="Gene3D" id="1.20.120.850">
    <property type="entry name" value="SWI2/SNF2 ATPases, N-terminal domain"/>
    <property type="match status" value="1"/>
</dbReference>
<dbReference type="InterPro" id="IPR014001">
    <property type="entry name" value="Helicase_ATP-bd"/>
</dbReference>
<evidence type="ECO:0000256" key="4">
    <source>
        <dbReference type="ARBA" id="ARBA00022801"/>
    </source>
</evidence>
<dbReference type="Proteomes" id="UP001318860">
    <property type="component" value="Unassembled WGS sequence"/>
</dbReference>
<dbReference type="InterPro" id="IPR038718">
    <property type="entry name" value="SNF2-like_sf"/>
</dbReference>
<name>A0ABR0WPU6_REHGL</name>
<feature type="region of interest" description="Disordered" evidence="10">
    <location>
        <begin position="145"/>
        <end position="227"/>
    </location>
</feature>
<dbReference type="PANTHER" id="PTHR45685:SF1">
    <property type="entry name" value="HELICASE SRCAP"/>
    <property type="match status" value="1"/>
</dbReference>
<feature type="domain" description="Helicase C-terminal" evidence="12">
    <location>
        <begin position="1056"/>
        <end position="1206"/>
    </location>
</feature>
<evidence type="ECO:0000256" key="5">
    <source>
        <dbReference type="ARBA" id="ARBA00022806"/>
    </source>
</evidence>
<evidence type="ECO:0000313" key="15">
    <source>
        <dbReference type="Proteomes" id="UP001318860"/>
    </source>
</evidence>
<evidence type="ECO:0000256" key="2">
    <source>
        <dbReference type="ARBA" id="ARBA00009220"/>
    </source>
</evidence>
<keyword evidence="9" id="KW-0539">Nucleus</keyword>
<evidence type="ECO:0000256" key="7">
    <source>
        <dbReference type="ARBA" id="ARBA00022853"/>
    </source>
</evidence>
<feature type="region of interest" description="Disordered" evidence="10">
    <location>
        <begin position="406"/>
        <end position="444"/>
    </location>
</feature>
<feature type="region of interest" description="Disordered" evidence="10">
    <location>
        <begin position="1"/>
        <end position="33"/>
    </location>
</feature>
<dbReference type="InterPro" id="IPR014012">
    <property type="entry name" value="HSA_dom"/>
</dbReference>
<keyword evidence="15" id="KW-1185">Reference proteome</keyword>
<dbReference type="CDD" id="cd18793">
    <property type="entry name" value="SF2_C_SNF"/>
    <property type="match status" value="1"/>
</dbReference>
<feature type="region of interest" description="Disordered" evidence="10">
    <location>
        <begin position="1289"/>
        <end position="1309"/>
    </location>
</feature>
<feature type="region of interest" description="Disordered" evidence="10">
    <location>
        <begin position="287"/>
        <end position="312"/>
    </location>
</feature>
<keyword evidence="6" id="KW-0067">ATP-binding</keyword>
<dbReference type="InterPro" id="IPR027417">
    <property type="entry name" value="P-loop_NTPase"/>
</dbReference>
<evidence type="ECO:0000259" key="11">
    <source>
        <dbReference type="PROSITE" id="PS51192"/>
    </source>
</evidence>
<feature type="compositionally biased region" description="Basic and acidic residues" evidence="10">
    <location>
        <begin position="430"/>
        <end position="442"/>
    </location>
</feature>
<comment type="subcellular location">
    <subcellularLocation>
        <location evidence="1">Nucleus</location>
    </subcellularLocation>
</comment>
<dbReference type="InterPro" id="IPR000330">
    <property type="entry name" value="SNF2_N"/>
</dbReference>
<dbReference type="InterPro" id="IPR001650">
    <property type="entry name" value="Helicase_C-like"/>
</dbReference>
<feature type="domain" description="Helicase ATP-binding" evidence="11">
    <location>
        <begin position="523"/>
        <end position="688"/>
    </location>
</feature>
<keyword evidence="5" id="KW-0347">Helicase</keyword>
<dbReference type="SUPFAM" id="SSF52540">
    <property type="entry name" value="P-loop containing nucleoside triphosphate hydrolases"/>
    <property type="match status" value="2"/>
</dbReference>
<dbReference type="InterPro" id="IPR050520">
    <property type="entry name" value="INO80/SWR1_helicase"/>
</dbReference>
<dbReference type="EMBL" id="JABTTQ020000009">
    <property type="protein sequence ID" value="KAK6149210.1"/>
    <property type="molecule type" value="Genomic_DNA"/>
</dbReference>
<comment type="caution">
    <text evidence="14">The sequence shown here is derived from an EMBL/GenBank/DDBJ whole genome shotgun (WGS) entry which is preliminary data.</text>
</comment>
<organism evidence="14 15">
    <name type="scientific">Rehmannia glutinosa</name>
    <name type="common">Chinese foxglove</name>
    <dbReference type="NCBI Taxonomy" id="99300"/>
    <lineage>
        <taxon>Eukaryota</taxon>
        <taxon>Viridiplantae</taxon>
        <taxon>Streptophyta</taxon>
        <taxon>Embryophyta</taxon>
        <taxon>Tracheophyta</taxon>
        <taxon>Spermatophyta</taxon>
        <taxon>Magnoliopsida</taxon>
        <taxon>eudicotyledons</taxon>
        <taxon>Gunneridae</taxon>
        <taxon>Pentapetalae</taxon>
        <taxon>asterids</taxon>
        <taxon>lamiids</taxon>
        <taxon>Lamiales</taxon>
        <taxon>Orobanchaceae</taxon>
        <taxon>Rehmannieae</taxon>
        <taxon>Rehmannia</taxon>
    </lineage>
</organism>
<feature type="compositionally biased region" description="Acidic residues" evidence="10">
    <location>
        <begin position="194"/>
        <end position="218"/>
    </location>
</feature>
<keyword evidence="7" id="KW-0156">Chromatin regulator</keyword>
<feature type="domain" description="HSA" evidence="13">
    <location>
        <begin position="22"/>
        <end position="96"/>
    </location>
</feature>
<dbReference type="PROSITE" id="PS51192">
    <property type="entry name" value="HELICASE_ATP_BIND_1"/>
    <property type="match status" value="1"/>
</dbReference>
<evidence type="ECO:0000256" key="10">
    <source>
        <dbReference type="SAM" id="MobiDB-lite"/>
    </source>
</evidence>
<feature type="region of interest" description="Disordered" evidence="10">
    <location>
        <begin position="1531"/>
        <end position="1559"/>
    </location>
</feature>
<evidence type="ECO:0008006" key="16">
    <source>
        <dbReference type="Google" id="ProtNLM"/>
    </source>
</evidence>
<protein>
    <recommendedName>
        <fullName evidence="16">Protein PHOTOPERIOD-INDEPENDENT EARLY FLOWERING 1</fullName>
    </recommendedName>
</protein>
<feature type="region of interest" description="Disordered" evidence="10">
    <location>
        <begin position="250"/>
        <end position="275"/>
    </location>
</feature>
<keyword evidence="8" id="KW-0238">DNA-binding</keyword>